<evidence type="ECO:0000313" key="11">
    <source>
        <dbReference type="Proteomes" id="UP001275084"/>
    </source>
</evidence>
<evidence type="ECO:0000256" key="5">
    <source>
        <dbReference type="ARBA" id="ARBA00023136"/>
    </source>
</evidence>
<organism evidence="10 11">
    <name type="scientific">Lasiosphaeria hispida</name>
    <dbReference type="NCBI Taxonomy" id="260671"/>
    <lineage>
        <taxon>Eukaryota</taxon>
        <taxon>Fungi</taxon>
        <taxon>Dikarya</taxon>
        <taxon>Ascomycota</taxon>
        <taxon>Pezizomycotina</taxon>
        <taxon>Sordariomycetes</taxon>
        <taxon>Sordariomycetidae</taxon>
        <taxon>Sordariales</taxon>
        <taxon>Lasiosphaeriaceae</taxon>
        <taxon>Lasiosphaeria</taxon>
    </lineage>
</organism>
<dbReference type="EMBL" id="JAUIQD010000004">
    <property type="protein sequence ID" value="KAK3352598.1"/>
    <property type="molecule type" value="Genomic_DNA"/>
</dbReference>
<name>A0AAJ0MDL7_9PEZI</name>
<feature type="compositionally biased region" description="Polar residues" evidence="7">
    <location>
        <begin position="289"/>
        <end position="298"/>
    </location>
</feature>
<keyword evidence="2 6" id="KW-0728">SH3 domain</keyword>
<feature type="region of interest" description="Disordered" evidence="7">
    <location>
        <begin position="135"/>
        <end position="170"/>
    </location>
</feature>
<dbReference type="Proteomes" id="UP001275084">
    <property type="component" value="Unassembled WGS sequence"/>
</dbReference>
<feature type="region of interest" description="Disordered" evidence="7">
    <location>
        <begin position="502"/>
        <end position="558"/>
    </location>
</feature>
<evidence type="ECO:0000313" key="10">
    <source>
        <dbReference type="EMBL" id="KAK3352598.1"/>
    </source>
</evidence>
<keyword evidence="5 8" id="KW-0472">Membrane</keyword>
<reference evidence="10" key="1">
    <citation type="journal article" date="2023" name="Mol. Phylogenet. Evol.">
        <title>Genome-scale phylogeny and comparative genomics of the fungal order Sordariales.</title>
        <authorList>
            <person name="Hensen N."/>
            <person name="Bonometti L."/>
            <person name="Westerberg I."/>
            <person name="Brannstrom I.O."/>
            <person name="Guillou S."/>
            <person name="Cros-Aarteil S."/>
            <person name="Calhoun S."/>
            <person name="Haridas S."/>
            <person name="Kuo A."/>
            <person name="Mondo S."/>
            <person name="Pangilinan J."/>
            <person name="Riley R."/>
            <person name="LaButti K."/>
            <person name="Andreopoulos B."/>
            <person name="Lipzen A."/>
            <person name="Chen C."/>
            <person name="Yan M."/>
            <person name="Daum C."/>
            <person name="Ng V."/>
            <person name="Clum A."/>
            <person name="Steindorff A."/>
            <person name="Ohm R.A."/>
            <person name="Martin F."/>
            <person name="Silar P."/>
            <person name="Natvig D.O."/>
            <person name="Lalanne C."/>
            <person name="Gautier V."/>
            <person name="Ament-Velasquez S.L."/>
            <person name="Kruys A."/>
            <person name="Hutchinson M.I."/>
            <person name="Powell A.J."/>
            <person name="Barry K."/>
            <person name="Miller A.N."/>
            <person name="Grigoriev I.V."/>
            <person name="Debuchy R."/>
            <person name="Gladieux P."/>
            <person name="Hiltunen Thoren M."/>
            <person name="Johannesson H."/>
        </authorList>
    </citation>
    <scope>NUCLEOTIDE SEQUENCE</scope>
    <source>
        <strain evidence="10">CBS 955.72</strain>
    </source>
</reference>
<feature type="transmembrane region" description="Helical" evidence="8">
    <location>
        <begin position="174"/>
        <end position="199"/>
    </location>
</feature>
<dbReference type="PROSITE" id="PS50002">
    <property type="entry name" value="SH3"/>
    <property type="match status" value="1"/>
</dbReference>
<dbReference type="AlphaFoldDB" id="A0AAJ0MDL7"/>
<evidence type="ECO:0000256" key="3">
    <source>
        <dbReference type="ARBA" id="ARBA00022692"/>
    </source>
</evidence>
<dbReference type="Gene3D" id="2.30.30.40">
    <property type="entry name" value="SH3 Domains"/>
    <property type="match status" value="1"/>
</dbReference>
<feature type="compositionally biased region" description="Polar residues" evidence="7">
    <location>
        <begin position="268"/>
        <end position="277"/>
    </location>
</feature>
<keyword evidence="3 8" id="KW-0812">Transmembrane</keyword>
<feature type="compositionally biased region" description="Polar residues" evidence="7">
    <location>
        <begin position="137"/>
        <end position="153"/>
    </location>
</feature>
<proteinExistence type="predicted"/>
<dbReference type="PANTHER" id="PTHR15549">
    <property type="entry name" value="PAIRED IMMUNOGLOBULIN-LIKE TYPE 2 RECEPTOR"/>
    <property type="match status" value="1"/>
</dbReference>
<feature type="compositionally biased region" description="Low complexity" evidence="7">
    <location>
        <begin position="154"/>
        <end position="170"/>
    </location>
</feature>
<dbReference type="GO" id="GO:0016020">
    <property type="term" value="C:membrane"/>
    <property type="evidence" value="ECO:0007669"/>
    <property type="project" value="UniProtKB-SubCell"/>
</dbReference>
<keyword evidence="4 8" id="KW-1133">Transmembrane helix</keyword>
<dbReference type="SMART" id="SM00326">
    <property type="entry name" value="SH3"/>
    <property type="match status" value="1"/>
</dbReference>
<evidence type="ECO:0000256" key="2">
    <source>
        <dbReference type="ARBA" id="ARBA00022443"/>
    </source>
</evidence>
<feature type="region of interest" description="Disordered" evidence="7">
    <location>
        <begin position="268"/>
        <end position="358"/>
    </location>
</feature>
<reference evidence="10" key="2">
    <citation type="submission" date="2023-06" db="EMBL/GenBank/DDBJ databases">
        <authorList>
            <consortium name="Lawrence Berkeley National Laboratory"/>
            <person name="Haridas S."/>
            <person name="Hensen N."/>
            <person name="Bonometti L."/>
            <person name="Westerberg I."/>
            <person name="Brannstrom I.O."/>
            <person name="Guillou S."/>
            <person name="Cros-Aarteil S."/>
            <person name="Calhoun S."/>
            <person name="Kuo A."/>
            <person name="Mondo S."/>
            <person name="Pangilinan J."/>
            <person name="Riley R."/>
            <person name="Labutti K."/>
            <person name="Andreopoulos B."/>
            <person name="Lipzen A."/>
            <person name="Chen C."/>
            <person name="Yanf M."/>
            <person name="Daum C."/>
            <person name="Ng V."/>
            <person name="Clum A."/>
            <person name="Steindorff A."/>
            <person name="Ohm R."/>
            <person name="Martin F."/>
            <person name="Silar P."/>
            <person name="Natvig D."/>
            <person name="Lalanne C."/>
            <person name="Gautier V."/>
            <person name="Ament-Velasquez S.L."/>
            <person name="Kruys A."/>
            <person name="Hutchinson M.I."/>
            <person name="Powell A.J."/>
            <person name="Barry K."/>
            <person name="Miller A.N."/>
            <person name="Grigoriev I.V."/>
            <person name="Debuchy R."/>
            <person name="Gladieux P."/>
            <person name="Thoren M.H."/>
            <person name="Johannesson H."/>
        </authorList>
    </citation>
    <scope>NUCLEOTIDE SEQUENCE</scope>
    <source>
        <strain evidence="10">CBS 955.72</strain>
    </source>
</reference>
<dbReference type="PANTHER" id="PTHR15549:SF30">
    <property type="entry name" value="MID2 DOMAIN-CONTAINING PROTEIN"/>
    <property type="match status" value="1"/>
</dbReference>
<dbReference type="Pfam" id="PF14604">
    <property type="entry name" value="SH3_9"/>
    <property type="match status" value="1"/>
</dbReference>
<evidence type="ECO:0000256" key="7">
    <source>
        <dbReference type="SAM" id="MobiDB-lite"/>
    </source>
</evidence>
<feature type="compositionally biased region" description="Polar residues" evidence="7">
    <location>
        <begin position="305"/>
        <end position="319"/>
    </location>
</feature>
<dbReference type="CDD" id="cd11854">
    <property type="entry name" value="SH3_Fus1p"/>
    <property type="match status" value="1"/>
</dbReference>
<dbReference type="InterPro" id="IPR001452">
    <property type="entry name" value="SH3_domain"/>
</dbReference>
<dbReference type="InterPro" id="IPR035521">
    <property type="entry name" value="Fus1_SH3"/>
</dbReference>
<accession>A0AAJ0MDL7</accession>
<evidence type="ECO:0000256" key="6">
    <source>
        <dbReference type="PROSITE-ProRule" id="PRU00192"/>
    </source>
</evidence>
<sequence length="558" mass="58178">MRWNPIAAPAAHLAPRQNWWDDVTKAVADVFDGDSNSGEGEQAAETNTIFVVKTVTADPTKTTTSTLLVDPTTRVVRTTVQTTVAAANPTPEAANDPSLETDSIDALPTAFIPPTVSVSDSTLALAPVTTKLVTAEASASVSPTTGDQFGATVSSSPSPSPTAAAESEGGRQGAAATAGIVIGVLAGVLGVFLLVWFLFTRRRKQMQKQQVLDDEKINGPFADSATVHDKAMPRTPVNAPQLSLRPVTQFLPNFPDRRTSRGANLMLNTEPQTSQLQKPAGDSAWERPTVNSAMTSGSPWDRPDTSMSLNSANPFNDNQRIPEESILETRPVSPISADGRDVGPATPSPAPELVSPIEGPTHDVFAAATAAAAAAAASAGAAADRAGVGLARKASIRKDLPRPLDLTMPMPPAFAAAPPSPAGTEFSMHSVAPGQTPGPSSSAAAIAAAGGPAQSAVHRVQLDFKPTMDDELGLKAGQLVRLLHEYDDGWALCIRLDRSQQGVAPRTCLSTRPVKPRAAQGGTRGPPGRPQSPSGASRRYSPPGPSHSQIRHQYGQAY</sequence>
<evidence type="ECO:0000256" key="1">
    <source>
        <dbReference type="ARBA" id="ARBA00004167"/>
    </source>
</evidence>
<gene>
    <name evidence="10" type="ORF">B0T25DRAFT_456383</name>
</gene>
<comment type="caution">
    <text evidence="10">The sequence shown here is derived from an EMBL/GenBank/DDBJ whole genome shotgun (WGS) entry which is preliminary data.</text>
</comment>
<dbReference type="InterPro" id="IPR036028">
    <property type="entry name" value="SH3-like_dom_sf"/>
</dbReference>
<dbReference type="GO" id="GO:0071944">
    <property type="term" value="C:cell periphery"/>
    <property type="evidence" value="ECO:0007669"/>
    <property type="project" value="UniProtKB-ARBA"/>
</dbReference>
<dbReference type="InterPro" id="IPR051694">
    <property type="entry name" value="Immunoregulatory_rcpt-like"/>
</dbReference>
<comment type="subcellular location">
    <subcellularLocation>
        <location evidence="1">Membrane</location>
        <topology evidence="1">Single-pass membrane protein</topology>
    </subcellularLocation>
</comment>
<keyword evidence="11" id="KW-1185">Reference proteome</keyword>
<feature type="region of interest" description="Disordered" evidence="7">
    <location>
        <begin position="416"/>
        <end position="445"/>
    </location>
</feature>
<evidence type="ECO:0000256" key="4">
    <source>
        <dbReference type="ARBA" id="ARBA00022989"/>
    </source>
</evidence>
<evidence type="ECO:0000259" key="9">
    <source>
        <dbReference type="PROSITE" id="PS50002"/>
    </source>
</evidence>
<evidence type="ECO:0000256" key="8">
    <source>
        <dbReference type="SAM" id="Phobius"/>
    </source>
</evidence>
<feature type="domain" description="SH3" evidence="9">
    <location>
        <begin position="453"/>
        <end position="514"/>
    </location>
</feature>
<protein>
    <recommendedName>
        <fullName evidence="9">SH3 domain-containing protein</fullName>
    </recommendedName>
</protein>
<dbReference type="SUPFAM" id="SSF50044">
    <property type="entry name" value="SH3-domain"/>
    <property type="match status" value="1"/>
</dbReference>